<dbReference type="Pfam" id="PF23445">
    <property type="entry name" value="WHD_SNRNP200"/>
    <property type="match status" value="1"/>
</dbReference>
<dbReference type="OrthoDB" id="5575at2759"/>
<evidence type="ECO:0000313" key="8">
    <source>
        <dbReference type="Proteomes" id="UP000076798"/>
    </source>
</evidence>
<feature type="domain" description="Helicase C-terminal" evidence="6">
    <location>
        <begin position="504"/>
        <end position="702"/>
    </location>
</feature>
<protein>
    <submittedName>
        <fullName evidence="7">Sec63-domain-containing protein</fullName>
    </submittedName>
</protein>
<evidence type="ECO:0000256" key="1">
    <source>
        <dbReference type="ARBA" id="ARBA00022741"/>
    </source>
</evidence>
<dbReference type="PANTHER" id="PTHR47961:SF13">
    <property type="entry name" value="ACTIVATING SIGNAL COINTEGRATOR 1 COMPLEX SUBUNIT 3"/>
    <property type="match status" value="1"/>
</dbReference>
<evidence type="ECO:0000256" key="4">
    <source>
        <dbReference type="ARBA" id="ARBA00022840"/>
    </source>
</evidence>
<dbReference type="InterPro" id="IPR036390">
    <property type="entry name" value="WH_DNA-bd_sf"/>
</dbReference>
<keyword evidence="3" id="KW-0347">Helicase</keyword>
<dbReference type="Gene3D" id="1.10.3380.10">
    <property type="entry name" value="Sec63 N-terminal domain-like domain"/>
    <property type="match status" value="1"/>
</dbReference>
<dbReference type="EMBL" id="KV428010">
    <property type="protein sequence ID" value="KZT43031.1"/>
    <property type="molecule type" value="Genomic_DNA"/>
</dbReference>
<dbReference type="CDD" id="cd18795">
    <property type="entry name" value="SF2_C_Ski2"/>
    <property type="match status" value="1"/>
</dbReference>
<keyword evidence="4" id="KW-0067">ATP-binding</keyword>
<dbReference type="InterPro" id="IPR036388">
    <property type="entry name" value="WH-like_DNA-bd_sf"/>
</dbReference>
<dbReference type="SUPFAM" id="SSF81296">
    <property type="entry name" value="E set domains"/>
    <property type="match status" value="1"/>
</dbReference>
<dbReference type="Proteomes" id="UP000076798">
    <property type="component" value="Unassembled WGS sequence"/>
</dbReference>
<dbReference type="InterPro" id="IPR035892">
    <property type="entry name" value="C2_domain_sf"/>
</dbReference>
<dbReference type="Pfam" id="PF00270">
    <property type="entry name" value="DEAD"/>
    <property type="match status" value="2"/>
</dbReference>
<dbReference type="Gene3D" id="2.60.40.150">
    <property type="entry name" value="C2 domain"/>
    <property type="match status" value="1"/>
</dbReference>
<dbReference type="InterPro" id="IPR011545">
    <property type="entry name" value="DEAD/DEAH_box_helicase_dom"/>
</dbReference>
<dbReference type="SUPFAM" id="SSF158702">
    <property type="entry name" value="Sec63 N-terminal domain-like"/>
    <property type="match status" value="1"/>
</dbReference>
<keyword evidence="1" id="KW-0547">Nucleotide-binding</keyword>
<dbReference type="GO" id="GO:0003676">
    <property type="term" value="F:nucleic acid binding"/>
    <property type="evidence" value="ECO:0007669"/>
    <property type="project" value="InterPro"/>
</dbReference>
<dbReference type="FunFam" id="3.40.50.300:FF:000062">
    <property type="entry name" value="U5 small nuclear ribonucleoprotein helicase"/>
    <property type="match status" value="1"/>
</dbReference>
<proteinExistence type="predicted"/>
<dbReference type="FunFam" id="3.40.50.300:FF:003287">
    <property type="entry name" value="U5 small nuclear ribonucleoprotein 200 kDa helicase"/>
    <property type="match status" value="1"/>
</dbReference>
<feature type="domain" description="Helicase ATP-binding" evidence="5">
    <location>
        <begin position="1136"/>
        <end position="1299"/>
    </location>
</feature>
<dbReference type="InterPro" id="IPR057842">
    <property type="entry name" value="WH_MER3"/>
</dbReference>
<accession>A0A166HS48</accession>
<dbReference type="InterPro" id="IPR001650">
    <property type="entry name" value="Helicase_C-like"/>
</dbReference>
<dbReference type="InterPro" id="IPR014756">
    <property type="entry name" value="Ig_E-set"/>
</dbReference>
<keyword evidence="2" id="KW-0378">Hydrolase</keyword>
<dbReference type="InterPro" id="IPR050474">
    <property type="entry name" value="Hel308_SKI2-like"/>
</dbReference>
<keyword evidence="8" id="KW-1185">Reference proteome</keyword>
<dbReference type="GO" id="GO:0004386">
    <property type="term" value="F:helicase activity"/>
    <property type="evidence" value="ECO:0007669"/>
    <property type="project" value="UniProtKB-KW"/>
</dbReference>
<dbReference type="InterPro" id="IPR027417">
    <property type="entry name" value="P-loop_NTPase"/>
</dbReference>
<dbReference type="PANTHER" id="PTHR47961">
    <property type="entry name" value="DNA POLYMERASE THETA, PUTATIVE (AFU_ORTHOLOGUE AFUA_1G05260)-RELATED"/>
    <property type="match status" value="1"/>
</dbReference>
<dbReference type="Gene3D" id="3.40.50.300">
    <property type="entry name" value="P-loop containing nucleotide triphosphate hydrolases"/>
    <property type="match status" value="4"/>
</dbReference>
<evidence type="ECO:0000259" key="6">
    <source>
        <dbReference type="PROSITE" id="PS51194"/>
    </source>
</evidence>
<dbReference type="Pfam" id="PF00271">
    <property type="entry name" value="Helicase_C"/>
    <property type="match status" value="1"/>
</dbReference>
<dbReference type="SUPFAM" id="SSF46785">
    <property type="entry name" value="Winged helix' DNA-binding domain"/>
    <property type="match status" value="1"/>
</dbReference>
<dbReference type="Pfam" id="PF02889">
    <property type="entry name" value="Sec63"/>
    <property type="match status" value="1"/>
</dbReference>
<evidence type="ECO:0000256" key="2">
    <source>
        <dbReference type="ARBA" id="ARBA00022801"/>
    </source>
</evidence>
<dbReference type="SMART" id="SM00487">
    <property type="entry name" value="DEXDc"/>
    <property type="match status" value="2"/>
</dbReference>
<dbReference type="Gene3D" id="1.10.10.10">
    <property type="entry name" value="Winged helix-like DNA-binding domain superfamily/Winged helix DNA-binding domain"/>
    <property type="match status" value="2"/>
</dbReference>
<dbReference type="InterPro" id="IPR004179">
    <property type="entry name" value="Sec63-dom"/>
</dbReference>
<evidence type="ECO:0000259" key="5">
    <source>
        <dbReference type="PROSITE" id="PS51192"/>
    </source>
</evidence>
<dbReference type="SUPFAM" id="SSF52540">
    <property type="entry name" value="P-loop containing nucleoside triphosphate hydrolases"/>
    <property type="match status" value="3"/>
</dbReference>
<dbReference type="GO" id="GO:0016787">
    <property type="term" value="F:hydrolase activity"/>
    <property type="evidence" value="ECO:0007669"/>
    <property type="project" value="UniProtKB-KW"/>
</dbReference>
<dbReference type="SMART" id="SM00490">
    <property type="entry name" value="HELICc"/>
    <property type="match status" value="1"/>
</dbReference>
<evidence type="ECO:0000256" key="3">
    <source>
        <dbReference type="ARBA" id="ARBA00022806"/>
    </source>
</evidence>
<sequence length="1590" mass="177193">MSNLRDVVQASLNCQTSPSIRDSVQEWSQRLLPSSDASVAAHDATLSEVLLESHLRTSRFGSGFASNASPVDNLIANITEDPQVRPLIPSILDALSAGHSDDRLSGELSELLGFDKIELVMEILSQKDAFLGALNQRHTRTANGDVSSVSARERMEAQFRNNALKPLFRAKASEDPEELPHVYTSQVTSFGRPGEKFLLPLGTTREDFEDCEEVTIPPARTVPPRGVERLIPIHELDPLARGAFKSYSTLNRIQSIVYHCAYQTNENMLVCAPTGAGKTDVAMLAILHTISSHMSRHAMGDNIAPSSIDRKAFKIIYVAPMKALASEITRKLGKRLAWLSIKVRELTGKHHIPLNPGFGLDCFPGDMQMTKAEIAETQVIITTPEKWDVVTRKPTGEGEVAATVKLLIIDEVHLLNEDRGAVIETIVARTLRQVESTQSMIRIVGLSATLPNFIDVADFLRVSRQSGLFFFDSSFRPVPLEQHFLGIRGKANSPAYKKNLDAVTFRKVAALVEAGHQVMVFVHARKETVKAAEALREAAIAEGNIDEFSCQEHPQWTFFHRDIANSRNKEMKQLFDVGFGIHHAGMLRSDRNLMERLFEARAIKVLCCTATLAWGVNLPAHAVIIKGTQVYDSGRGTFVDLSVLDVLQIFGRAGRPGLETSGEGYICTNDDKLNHYLDAVTSQHPIESSFVKGMVDALNAEIALGTVTNVSEAVRWLGYTYLFVRMRRNPFFYGMDHDETSRDPELSSKRNHLVLLAARKLVGARMILFNESTESFSITDLGRIAARYYIRHSSVEVFNEMFKKVMTEADILAMLSASTEFDQIQVRESEIPELKVMMDEVIPCQVKGGTDTSQGKVNILLQGFISQTYVEDFALVSDMNYAAQNGGRIIRAILDIAMSRKWARVAAVSMALSKAIEKRMWPFDHPLKQFKLSPDTMYNLERWADEYSPAELATMSASDLGALIHLNERHGTAILRCARQFPTAKITHKLRPLNAELLQVHVSVTRSFEWDNQVHGFSEPFIIWIEDEDGLELLQYAHLLFSPNTDRQETDFLVSIPANLPPPKLRLRFISDRWIGAEEEVEIDLEDLRMPVLNSNRTALLDLPFLPTSAVPGTHLQRSVTHRFGSFNAMQTQVFWSVINTSQNILLCSSAGSGKSLLGYVSVIATASQLKGGVVLWLTPNRSFAKEAVRNLKALARSTSLAVELILDPSHIPSTSKGVWVVTPNVLNDLFLSSSPIFSEIKSVVLDALHLLDSEYELAISSLLQSTQTSRPRIIGLSSCLHDPSDLAEWLNVQPQFTYSFHSRDREQSVMTTSETFTIPHSAALFRAMVKPMYSAIRSSPADSGTVVFVPSRKQCSSVASDLIKHCAVEGNVHGFLGPEAEPENLQGYLYRLRNPSLMEPLLHGIGIYHHEVNRDDQELILRLFVEGVVRVLIAPRDACWTIPVRANVIVMGTQYISVTPGSSNVQLKDYDIRELVQMQGRAAVHGAVGHFHVLCQSETRSTIMRFLEEGLPLESHLLEDPVLARWIARARANGLIQSPQDIMDVLSWSFLRHRIRSNGLYYDAKTQSPEETLSRLADTLFTPSQVEQT</sequence>
<dbReference type="PROSITE" id="PS51192">
    <property type="entry name" value="HELICASE_ATP_BIND_1"/>
    <property type="match status" value="2"/>
</dbReference>
<dbReference type="InterPro" id="IPR014001">
    <property type="entry name" value="Helicase_ATP-bd"/>
</dbReference>
<name>A0A166HS48_9AGAM</name>
<dbReference type="FunFam" id="1.10.3380.10:FF:000001">
    <property type="entry name" value="U5 small nuclear ribonucleoprotein helicase"/>
    <property type="match status" value="1"/>
</dbReference>
<organism evidence="7 8">
    <name type="scientific">Sistotremastrum suecicum HHB10207 ss-3</name>
    <dbReference type="NCBI Taxonomy" id="1314776"/>
    <lineage>
        <taxon>Eukaryota</taxon>
        <taxon>Fungi</taxon>
        <taxon>Dikarya</taxon>
        <taxon>Basidiomycota</taxon>
        <taxon>Agaricomycotina</taxon>
        <taxon>Agaricomycetes</taxon>
        <taxon>Sistotremastrales</taxon>
        <taxon>Sistotremastraceae</taxon>
        <taxon>Sistotremastrum</taxon>
    </lineage>
</organism>
<dbReference type="FunFam" id="1.10.10.10:FF:000024">
    <property type="entry name" value="U5 small nuclear ribonucleoprotein helicase"/>
    <property type="match status" value="1"/>
</dbReference>
<dbReference type="SMART" id="SM00973">
    <property type="entry name" value="Sec63"/>
    <property type="match status" value="1"/>
</dbReference>
<feature type="domain" description="Helicase ATP-binding" evidence="5">
    <location>
        <begin position="259"/>
        <end position="468"/>
    </location>
</feature>
<evidence type="ECO:0000313" key="7">
    <source>
        <dbReference type="EMBL" id="KZT43031.1"/>
    </source>
</evidence>
<dbReference type="PROSITE" id="PS51194">
    <property type="entry name" value="HELICASE_CTER"/>
    <property type="match status" value="1"/>
</dbReference>
<gene>
    <name evidence="7" type="ORF">SISSUDRAFT_804258</name>
</gene>
<dbReference type="STRING" id="1314776.A0A166HS48"/>
<dbReference type="GO" id="GO:0005524">
    <property type="term" value="F:ATP binding"/>
    <property type="evidence" value="ECO:0007669"/>
    <property type="project" value="UniProtKB-KW"/>
</dbReference>
<reference evidence="7 8" key="1">
    <citation type="journal article" date="2016" name="Mol. Biol. Evol.">
        <title>Comparative Genomics of Early-Diverging Mushroom-Forming Fungi Provides Insights into the Origins of Lignocellulose Decay Capabilities.</title>
        <authorList>
            <person name="Nagy L.G."/>
            <person name="Riley R."/>
            <person name="Tritt A."/>
            <person name="Adam C."/>
            <person name="Daum C."/>
            <person name="Floudas D."/>
            <person name="Sun H."/>
            <person name="Yadav J.S."/>
            <person name="Pangilinan J."/>
            <person name="Larsson K.H."/>
            <person name="Matsuura K."/>
            <person name="Barry K."/>
            <person name="Labutti K."/>
            <person name="Kuo R."/>
            <person name="Ohm R.A."/>
            <person name="Bhattacharya S.S."/>
            <person name="Shirouzu T."/>
            <person name="Yoshinaga Y."/>
            <person name="Martin F.M."/>
            <person name="Grigoriev I.V."/>
            <person name="Hibbett D.S."/>
        </authorList>
    </citation>
    <scope>NUCLEOTIDE SEQUENCE [LARGE SCALE GENOMIC DNA]</scope>
    <source>
        <strain evidence="7 8">HHB10207 ss-3</strain>
    </source>
</reference>